<dbReference type="InterPro" id="IPR002018">
    <property type="entry name" value="CarbesteraseB"/>
</dbReference>
<evidence type="ECO:0000259" key="2">
    <source>
        <dbReference type="Pfam" id="PF00135"/>
    </source>
</evidence>
<dbReference type="PANTHER" id="PTHR45570:SF1">
    <property type="entry name" value="CARBOXYLIC ESTER HYDROLASE"/>
    <property type="match status" value="1"/>
</dbReference>
<dbReference type="AlphaFoldDB" id="A0A9Q5HXV7"/>
<gene>
    <name evidence="3" type="ORF">A7U60_g4815</name>
</gene>
<dbReference type="Proteomes" id="UP000757232">
    <property type="component" value="Unassembled WGS sequence"/>
</dbReference>
<keyword evidence="1" id="KW-0732">Signal</keyword>
<feature type="chain" id="PRO_5040421015" evidence="1">
    <location>
        <begin position="23"/>
        <end position="570"/>
    </location>
</feature>
<dbReference type="Gene3D" id="3.40.50.1820">
    <property type="entry name" value="alpha/beta hydrolase"/>
    <property type="match status" value="1"/>
</dbReference>
<dbReference type="SUPFAM" id="SSF53474">
    <property type="entry name" value="alpha/beta-Hydrolases"/>
    <property type="match status" value="1"/>
</dbReference>
<dbReference type="Pfam" id="PF00135">
    <property type="entry name" value="COesterase"/>
    <property type="match status" value="1"/>
</dbReference>
<protein>
    <submittedName>
        <fullName evidence="3">Alpha/beta-hydrolase</fullName>
    </submittedName>
</protein>
<keyword evidence="4" id="KW-1185">Reference proteome</keyword>
<organism evidence="3 4">
    <name type="scientific">Sanghuangporus baumii</name>
    <name type="common">Phellinus baumii</name>
    <dbReference type="NCBI Taxonomy" id="108892"/>
    <lineage>
        <taxon>Eukaryota</taxon>
        <taxon>Fungi</taxon>
        <taxon>Dikarya</taxon>
        <taxon>Basidiomycota</taxon>
        <taxon>Agaricomycotina</taxon>
        <taxon>Agaricomycetes</taxon>
        <taxon>Hymenochaetales</taxon>
        <taxon>Hymenochaetaceae</taxon>
        <taxon>Sanghuangporus</taxon>
    </lineage>
</organism>
<feature type="domain" description="Carboxylesterase type B" evidence="2">
    <location>
        <begin position="88"/>
        <end position="538"/>
    </location>
</feature>
<dbReference type="OrthoDB" id="408631at2759"/>
<evidence type="ECO:0000313" key="4">
    <source>
        <dbReference type="Proteomes" id="UP000757232"/>
    </source>
</evidence>
<dbReference type="EMBL" id="LNZH02000185">
    <property type="protein sequence ID" value="OCB88030.1"/>
    <property type="molecule type" value="Genomic_DNA"/>
</dbReference>
<evidence type="ECO:0000313" key="3">
    <source>
        <dbReference type="EMBL" id="OCB88030.1"/>
    </source>
</evidence>
<accession>A0A9Q5HXV7</accession>
<feature type="signal peptide" evidence="1">
    <location>
        <begin position="1"/>
        <end position="22"/>
    </location>
</feature>
<reference evidence="3" key="1">
    <citation type="submission" date="2016-06" db="EMBL/GenBank/DDBJ databases">
        <title>Draft Genome sequence of the fungus Inonotus baumii.</title>
        <authorList>
            <person name="Zhu H."/>
            <person name="Lin W."/>
        </authorList>
    </citation>
    <scope>NUCLEOTIDE SEQUENCE</scope>
    <source>
        <strain evidence="3">821</strain>
    </source>
</reference>
<evidence type="ECO:0000256" key="1">
    <source>
        <dbReference type="SAM" id="SignalP"/>
    </source>
</evidence>
<dbReference type="PANTHER" id="PTHR45570">
    <property type="entry name" value="CARBOXYLIC ESTER HYDROLASE"/>
    <property type="match status" value="1"/>
</dbReference>
<dbReference type="InterPro" id="IPR029058">
    <property type="entry name" value="AB_hydrolase_fold"/>
</dbReference>
<sequence length="570" mass="59408">MVALPGLFVPLLLLLCALPLGATPVPQASPAGTRRQYAIAELLSFLCSIKPLNFLLCGGNFQGLGNGTVTISTPVGDATGSADSSAAARFAVRYATATRWQESVMATKWEFPNGATDPSALPLACPQTQNDLVTTGQSEDCLSMILYVPAAAAVSKVPAMMWIHGGSFVIGSATNPGLDGAALAEATGSIIAVVQYRLGALGFLSPGGQSNLAVKDMINALQFLQRVLPSFNGDTSKVTIAGQSSGATMVRALLATPSASGLFRSASIHSDPMNYGFLSPGTFQTLNNFLKTQLSCDSSDSACLNNISTDDIVGISTNVFNTATSLDASAGAAMPMRPVTDGSLITSPLDITANFPRQSKTIIVSTVEHEAGPTIYSIFTDSLPEAAFASVCNASLGPDRTSKIVNSQHYAIPASDSTSDVDARVQLETVGTDQVWRCPSWTFARAFAAAGGKVYVGKYVVGVTYPDNEDIAFCKDGGICHEDDIQVVFGTASSPTREQKSLATQIQARLKSFLASGTPNTRGYQSWSTVSGSNVNALVLGGSGGSADVGACDPSFWGQEVPYDYQLFGN</sequence>
<comment type="caution">
    <text evidence="3">The sequence shown here is derived from an EMBL/GenBank/DDBJ whole genome shotgun (WGS) entry which is preliminary data.</text>
</comment>
<proteinExistence type="predicted"/>
<name>A0A9Q5HXV7_SANBA</name>